<keyword evidence="6 7" id="KW-0472">Membrane</keyword>
<feature type="transmembrane region" description="Helical" evidence="7">
    <location>
        <begin position="114"/>
        <end position="137"/>
    </location>
</feature>
<keyword evidence="3" id="KW-1003">Cell membrane</keyword>
<dbReference type="Gene3D" id="1.10.3720.10">
    <property type="entry name" value="MetI-like"/>
    <property type="match status" value="1"/>
</dbReference>
<evidence type="ECO:0000256" key="1">
    <source>
        <dbReference type="ARBA" id="ARBA00004651"/>
    </source>
</evidence>
<protein>
    <submittedName>
        <fullName evidence="9">Carbohydrate ABC transporter membrane protein 2, CUT1 family</fullName>
    </submittedName>
</protein>
<evidence type="ECO:0000313" key="9">
    <source>
        <dbReference type="EMBL" id="SDO53191.1"/>
    </source>
</evidence>
<dbReference type="GO" id="GO:0005886">
    <property type="term" value="C:plasma membrane"/>
    <property type="evidence" value="ECO:0007669"/>
    <property type="project" value="UniProtKB-SubCell"/>
</dbReference>
<keyword evidence="4 7" id="KW-0812">Transmembrane</keyword>
<dbReference type="GO" id="GO:0055085">
    <property type="term" value="P:transmembrane transport"/>
    <property type="evidence" value="ECO:0007669"/>
    <property type="project" value="InterPro"/>
</dbReference>
<dbReference type="InterPro" id="IPR035906">
    <property type="entry name" value="MetI-like_sf"/>
</dbReference>
<organism evidence="9 10">
    <name type="scientific">Alkalicoccus daliensis</name>
    <dbReference type="NCBI Taxonomy" id="745820"/>
    <lineage>
        <taxon>Bacteria</taxon>
        <taxon>Bacillati</taxon>
        <taxon>Bacillota</taxon>
        <taxon>Bacilli</taxon>
        <taxon>Bacillales</taxon>
        <taxon>Bacillaceae</taxon>
        <taxon>Alkalicoccus</taxon>
    </lineage>
</organism>
<accession>A0A1H0KBN9</accession>
<keyword evidence="5 7" id="KW-1133">Transmembrane helix</keyword>
<feature type="transmembrane region" description="Helical" evidence="7">
    <location>
        <begin position="18"/>
        <end position="39"/>
    </location>
</feature>
<dbReference type="InterPro" id="IPR000515">
    <property type="entry name" value="MetI-like"/>
</dbReference>
<evidence type="ECO:0000313" key="10">
    <source>
        <dbReference type="Proteomes" id="UP000198778"/>
    </source>
</evidence>
<feature type="transmembrane region" description="Helical" evidence="7">
    <location>
        <begin position="143"/>
        <end position="164"/>
    </location>
</feature>
<dbReference type="EMBL" id="FNIL01000017">
    <property type="protein sequence ID" value="SDO53191.1"/>
    <property type="molecule type" value="Genomic_DNA"/>
</dbReference>
<evidence type="ECO:0000256" key="4">
    <source>
        <dbReference type="ARBA" id="ARBA00022692"/>
    </source>
</evidence>
<dbReference type="AlphaFoldDB" id="A0A1H0KBN9"/>
<gene>
    <name evidence="9" type="ORF">SAMN04488053_1173</name>
</gene>
<dbReference type="PANTHER" id="PTHR43744:SF12">
    <property type="entry name" value="ABC TRANSPORTER PERMEASE PROTEIN MG189-RELATED"/>
    <property type="match status" value="1"/>
</dbReference>
<sequence length="284" mass="31739">MAAPVTEVGAKKFSGAKIFVYSMLILFSFASLFPFYWMFVMATNPNNVINETPPAFMPGTELVTNFQNVLNSIPFFQSLLNSFIVATSVTIGVLFLCSLAGFAFAKLDFPGRNILFIFILATMMVPPQLSLIPQYMIIAELGWLSTLPAVIVPGFMNAFGIFWMRQYISSAIPNELIEAARIDGCSNFRIYWNIVVPTILPAFATLGIIVYMTIWGDYLWPLVVLQDQSTHTVQVAIRGLMDDRVRDYGMILSGTFWSTLPLVVVFLLFNRLFIKSITDGAVKS</sequence>
<dbReference type="PROSITE" id="PS50928">
    <property type="entry name" value="ABC_TM1"/>
    <property type="match status" value="1"/>
</dbReference>
<dbReference type="OrthoDB" id="9771544at2"/>
<evidence type="ECO:0000256" key="5">
    <source>
        <dbReference type="ARBA" id="ARBA00022989"/>
    </source>
</evidence>
<dbReference type="Pfam" id="PF00528">
    <property type="entry name" value="BPD_transp_1"/>
    <property type="match status" value="1"/>
</dbReference>
<dbReference type="RefSeq" id="WP_090844176.1">
    <property type="nucleotide sequence ID" value="NZ_FNIL01000017.1"/>
</dbReference>
<dbReference type="STRING" id="745820.SAMN04488053_1173"/>
<feature type="transmembrane region" description="Helical" evidence="7">
    <location>
        <begin position="79"/>
        <end position="102"/>
    </location>
</feature>
<keyword evidence="10" id="KW-1185">Reference proteome</keyword>
<evidence type="ECO:0000259" key="8">
    <source>
        <dbReference type="PROSITE" id="PS50928"/>
    </source>
</evidence>
<evidence type="ECO:0000256" key="3">
    <source>
        <dbReference type="ARBA" id="ARBA00022475"/>
    </source>
</evidence>
<dbReference type="SUPFAM" id="SSF161098">
    <property type="entry name" value="MetI-like"/>
    <property type="match status" value="1"/>
</dbReference>
<evidence type="ECO:0000256" key="2">
    <source>
        <dbReference type="ARBA" id="ARBA00022448"/>
    </source>
</evidence>
<comment type="subcellular location">
    <subcellularLocation>
        <location evidence="1 7">Cell membrane</location>
        <topology evidence="1 7">Multi-pass membrane protein</topology>
    </subcellularLocation>
</comment>
<dbReference type="PANTHER" id="PTHR43744">
    <property type="entry name" value="ABC TRANSPORTER PERMEASE PROTEIN MG189-RELATED-RELATED"/>
    <property type="match status" value="1"/>
</dbReference>
<proteinExistence type="inferred from homology"/>
<feature type="domain" description="ABC transmembrane type-1" evidence="8">
    <location>
        <begin position="79"/>
        <end position="269"/>
    </location>
</feature>
<dbReference type="Proteomes" id="UP000198778">
    <property type="component" value="Unassembled WGS sequence"/>
</dbReference>
<feature type="transmembrane region" description="Helical" evidence="7">
    <location>
        <begin position="248"/>
        <end position="269"/>
    </location>
</feature>
<feature type="transmembrane region" description="Helical" evidence="7">
    <location>
        <begin position="190"/>
        <end position="214"/>
    </location>
</feature>
<keyword evidence="2 7" id="KW-0813">Transport</keyword>
<name>A0A1H0KBN9_9BACI</name>
<evidence type="ECO:0000256" key="6">
    <source>
        <dbReference type="ARBA" id="ARBA00023136"/>
    </source>
</evidence>
<comment type="similarity">
    <text evidence="7">Belongs to the binding-protein-dependent transport system permease family.</text>
</comment>
<dbReference type="CDD" id="cd06261">
    <property type="entry name" value="TM_PBP2"/>
    <property type="match status" value="1"/>
</dbReference>
<reference evidence="10" key="1">
    <citation type="submission" date="2016-10" db="EMBL/GenBank/DDBJ databases">
        <authorList>
            <person name="Varghese N."/>
            <person name="Submissions S."/>
        </authorList>
    </citation>
    <scope>NUCLEOTIDE SEQUENCE [LARGE SCALE GENOMIC DNA]</scope>
    <source>
        <strain evidence="10">CGMCC 1.10369</strain>
    </source>
</reference>
<evidence type="ECO:0000256" key="7">
    <source>
        <dbReference type="RuleBase" id="RU363032"/>
    </source>
</evidence>